<dbReference type="AlphaFoldDB" id="X0VI63"/>
<sequence length="119" mass="12688">MRVKNNALKVPLVDSRIPIVLKVLAIPLANTLAGPATRVKPSSGLKVPDVTPKVAAKMITNATRMVSPNILPVVIGMTNGSFSTWCDVENVVTRACHPEIAPLDRVTNNIGQIGPRSGW</sequence>
<name>X0VI63_9ZZZZ</name>
<dbReference type="EMBL" id="BARS01031422">
    <property type="protein sequence ID" value="GAG17954.1"/>
    <property type="molecule type" value="Genomic_DNA"/>
</dbReference>
<comment type="caution">
    <text evidence="1">The sequence shown here is derived from an EMBL/GenBank/DDBJ whole genome shotgun (WGS) entry which is preliminary data.</text>
</comment>
<accession>X0VI63</accession>
<evidence type="ECO:0000313" key="1">
    <source>
        <dbReference type="EMBL" id="GAG17954.1"/>
    </source>
</evidence>
<proteinExistence type="predicted"/>
<organism evidence="1">
    <name type="scientific">marine sediment metagenome</name>
    <dbReference type="NCBI Taxonomy" id="412755"/>
    <lineage>
        <taxon>unclassified sequences</taxon>
        <taxon>metagenomes</taxon>
        <taxon>ecological metagenomes</taxon>
    </lineage>
</organism>
<protein>
    <submittedName>
        <fullName evidence="1">Uncharacterized protein</fullName>
    </submittedName>
</protein>
<gene>
    <name evidence="1" type="ORF">S01H1_48900</name>
</gene>
<reference evidence="1" key="1">
    <citation type="journal article" date="2014" name="Front. Microbiol.">
        <title>High frequency of phylogenetically diverse reductive dehalogenase-homologous genes in deep subseafloor sedimentary metagenomes.</title>
        <authorList>
            <person name="Kawai M."/>
            <person name="Futagami T."/>
            <person name="Toyoda A."/>
            <person name="Takaki Y."/>
            <person name="Nishi S."/>
            <person name="Hori S."/>
            <person name="Arai W."/>
            <person name="Tsubouchi T."/>
            <person name="Morono Y."/>
            <person name="Uchiyama I."/>
            <person name="Ito T."/>
            <person name="Fujiyama A."/>
            <person name="Inagaki F."/>
            <person name="Takami H."/>
        </authorList>
    </citation>
    <scope>NUCLEOTIDE SEQUENCE</scope>
    <source>
        <strain evidence="1">Expedition CK06-06</strain>
    </source>
</reference>